<protein>
    <submittedName>
        <fullName evidence="1">Uncharacterized protein</fullName>
    </submittedName>
</protein>
<proteinExistence type="predicted"/>
<reference evidence="1 2" key="1">
    <citation type="submission" date="2018-05" db="EMBL/GenBank/DDBJ databases">
        <title>Streptomyces venezuelae.</title>
        <authorList>
            <person name="Kim W."/>
            <person name="Lee N."/>
            <person name="Cho B.-K."/>
        </authorList>
    </citation>
    <scope>NUCLEOTIDE SEQUENCE [LARGE SCALE GENOMIC DNA]</scope>
    <source>
        <strain evidence="1 2">ATCC 15068</strain>
    </source>
</reference>
<dbReference type="AlphaFoldDB" id="A0A5P2AS12"/>
<accession>A0A5P2AS12</accession>
<evidence type="ECO:0000313" key="1">
    <source>
        <dbReference type="EMBL" id="QES20973.1"/>
    </source>
</evidence>
<organism evidence="1 2">
    <name type="scientific">Streptomyces venezuelae</name>
    <dbReference type="NCBI Taxonomy" id="54571"/>
    <lineage>
        <taxon>Bacteria</taxon>
        <taxon>Bacillati</taxon>
        <taxon>Actinomycetota</taxon>
        <taxon>Actinomycetes</taxon>
        <taxon>Kitasatosporales</taxon>
        <taxon>Streptomycetaceae</taxon>
        <taxon>Streptomyces</taxon>
    </lineage>
</organism>
<dbReference type="OrthoDB" id="4314727at2"/>
<sequence length="71" mass="7974">MENNGRQGSHMYVLTLQNDGGHVCTLSGTFSPLAGWSRHDFYTQLRTDASRRYPSMASATVLYFSLDKNTL</sequence>
<dbReference type="RefSeq" id="WP_150268079.1">
    <property type="nucleotide sequence ID" value="NZ_CP029194.1"/>
</dbReference>
<evidence type="ECO:0000313" key="2">
    <source>
        <dbReference type="Proteomes" id="UP000324106"/>
    </source>
</evidence>
<name>A0A5P2AS12_STRVZ</name>
<dbReference type="Proteomes" id="UP000324106">
    <property type="component" value="Chromosome"/>
</dbReference>
<dbReference type="EMBL" id="CP029194">
    <property type="protein sequence ID" value="QES20973.1"/>
    <property type="molecule type" value="Genomic_DNA"/>
</dbReference>
<gene>
    <name evidence="1" type="ORF">DEJ46_19195</name>
</gene>